<dbReference type="PANTHER" id="PTHR23183:SF0">
    <property type="entry name" value="NUCLEOLAR PROTEIN 14"/>
    <property type="match status" value="1"/>
</dbReference>
<keyword evidence="7" id="KW-0175">Coiled coil</keyword>
<evidence type="ECO:0000313" key="9">
    <source>
        <dbReference type="EMBL" id="GMH63288.1"/>
    </source>
</evidence>
<evidence type="ECO:0000256" key="1">
    <source>
        <dbReference type="ARBA" id="ARBA00004604"/>
    </source>
</evidence>
<dbReference type="GO" id="GO:0030692">
    <property type="term" value="C:Noc4p-Nop14p complex"/>
    <property type="evidence" value="ECO:0007669"/>
    <property type="project" value="TreeGrafter"/>
</dbReference>
<dbReference type="EMBL" id="BLQM01000098">
    <property type="protein sequence ID" value="GMH63288.1"/>
    <property type="molecule type" value="Genomic_DNA"/>
</dbReference>
<evidence type="ECO:0008006" key="11">
    <source>
        <dbReference type="Google" id="ProtNLM"/>
    </source>
</evidence>
<feature type="coiled-coil region" evidence="7">
    <location>
        <begin position="294"/>
        <end position="322"/>
    </location>
</feature>
<reference evidence="10" key="1">
    <citation type="journal article" date="2023" name="Commun. Biol.">
        <title>Genome analysis of Parmales, the sister group of diatoms, reveals the evolutionary specialization of diatoms from phago-mixotrophs to photoautotrophs.</title>
        <authorList>
            <person name="Ban H."/>
            <person name="Sato S."/>
            <person name="Yoshikawa S."/>
            <person name="Yamada K."/>
            <person name="Nakamura Y."/>
            <person name="Ichinomiya M."/>
            <person name="Sato N."/>
            <person name="Blanc-Mathieu R."/>
            <person name="Endo H."/>
            <person name="Kuwata A."/>
            <person name="Ogata H."/>
        </authorList>
    </citation>
    <scope>NUCLEOTIDE SEQUENCE [LARGE SCALE GENOMIC DNA]</scope>
</reference>
<dbReference type="Proteomes" id="UP001162640">
    <property type="component" value="Unassembled WGS sequence"/>
</dbReference>
<feature type="region of interest" description="Disordered" evidence="8">
    <location>
        <begin position="248"/>
        <end position="274"/>
    </location>
</feature>
<evidence type="ECO:0000313" key="10">
    <source>
        <dbReference type="Proteomes" id="UP001162640"/>
    </source>
</evidence>
<sequence>MSSKSPLSSLKRHKNPGSKTGKPANPFTQKKNGSLKFSVLNRRVHGQHRDASRSIANTLSSREKLTAEFKNRNKASKFVDRRFGANDGSLSTDEVMLERFKRERVKQSKKSNKYNLSEKSDIVVTHRGKKIDKDYVQTIEDDLEFDDEDDEKLQKNLDKADTEMHFGGGSFSKRKRESNPYGDSEAAPKSLKEMYGGDGRKNELDDVIKMSKMRKMEKSKLKEDQVEAFAGVDDAFGELRDLLSFRDLQKDKSDERDRRKRVRLGEEDAESGDEWDGEVKLMNFERKGKATDRTKTVEEIRREEAEELKEKEERRLKRMRGDFEGDDLSDVEEAEMKITADGIKYVDKFGNDVTKKAGGG</sequence>
<feature type="region of interest" description="Disordered" evidence="8">
    <location>
        <begin position="42"/>
        <end position="61"/>
    </location>
</feature>
<dbReference type="Pfam" id="PF04147">
    <property type="entry name" value="Nop14"/>
    <property type="match status" value="1"/>
</dbReference>
<dbReference type="AlphaFoldDB" id="A0A9W7E2C7"/>
<accession>A0A9W7E2C7</accession>
<dbReference type="GO" id="GO:0032040">
    <property type="term" value="C:small-subunit processome"/>
    <property type="evidence" value="ECO:0007669"/>
    <property type="project" value="InterPro"/>
</dbReference>
<proteinExistence type="inferred from homology"/>
<dbReference type="InterPro" id="IPR007276">
    <property type="entry name" value="Nop14"/>
</dbReference>
<comment type="caution">
    <text evidence="9">The sequence shown here is derived from an EMBL/GenBank/DDBJ whole genome shotgun (WGS) entry which is preliminary data.</text>
</comment>
<protein>
    <recommendedName>
        <fullName evidence="11">Nucleolar protein 14</fullName>
    </recommendedName>
</protein>
<dbReference type="GO" id="GO:0030490">
    <property type="term" value="P:maturation of SSU-rRNA"/>
    <property type="evidence" value="ECO:0007669"/>
    <property type="project" value="TreeGrafter"/>
</dbReference>
<evidence type="ECO:0000256" key="2">
    <source>
        <dbReference type="ARBA" id="ARBA00007466"/>
    </source>
</evidence>
<feature type="compositionally biased region" description="Basic and acidic residues" evidence="8">
    <location>
        <begin position="248"/>
        <end position="257"/>
    </location>
</feature>
<evidence type="ECO:0000256" key="4">
    <source>
        <dbReference type="ARBA" id="ARBA00022552"/>
    </source>
</evidence>
<comment type="similarity">
    <text evidence="2">Belongs to the NOP14 family.</text>
</comment>
<feature type="region of interest" description="Disordered" evidence="8">
    <location>
        <begin position="162"/>
        <end position="202"/>
    </location>
</feature>
<name>A0A9W7E2C7_9STRA</name>
<gene>
    <name evidence="9" type="ORF">TL16_g03673</name>
</gene>
<keyword evidence="4" id="KW-0698">rRNA processing</keyword>
<organism evidence="9 10">
    <name type="scientific">Triparma laevis f. inornata</name>
    <dbReference type="NCBI Taxonomy" id="1714386"/>
    <lineage>
        <taxon>Eukaryota</taxon>
        <taxon>Sar</taxon>
        <taxon>Stramenopiles</taxon>
        <taxon>Ochrophyta</taxon>
        <taxon>Bolidophyceae</taxon>
        <taxon>Parmales</taxon>
        <taxon>Triparmaceae</taxon>
        <taxon>Triparma</taxon>
    </lineage>
</organism>
<keyword evidence="3" id="KW-0690">Ribosome biogenesis</keyword>
<comment type="subcellular location">
    <subcellularLocation>
        <location evidence="1">Nucleus</location>
        <location evidence="1">Nucleolus</location>
    </subcellularLocation>
</comment>
<evidence type="ECO:0000256" key="3">
    <source>
        <dbReference type="ARBA" id="ARBA00022517"/>
    </source>
</evidence>
<evidence type="ECO:0000256" key="6">
    <source>
        <dbReference type="ARBA" id="ARBA00024695"/>
    </source>
</evidence>
<evidence type="ECO:0000256" key="8">
    <source>
        <dbReference type="SAM" id="MobiDB-lite"/>
    </source>
</evidence>
<dbReference type="PANTHER" id="PTHR23183">
    <property type="entry name" value="NOP14"/>
    <property type="match status" value="1"/>
</dbReference>
<evidence type="ECO:0000256" key="5">
    <source>
        <dbReference type="ARBA" id="ARBA00023242"/>
    </source>
</evidence>
<comment type="function">
    <text evidence="6">Involved in nucleolar processing of pre-18S ribosomal RNA. Has a role in the nuclear export of 40S pre-ribosomal subunit to the cytoplasm.</text>
</comment>
<feature type="region of interest" description="Disordered" evidence="8">
    <location>
        <begin position="1"/>
        <end position="35"/>
    </location>
</feature>
<keyword evidence="5" id="KW-0539">Nucleus</keyword>
<evidence type="ECO:0000256" key="7">
    <source>
        <dbReference type="SAM" id="Coils"/>
    </source>
</evidence>